<gene>
    <name evidence="2" type="ORF">JOQ06_001844</name>
</gene>
<feature type="non-terminal residue" evidence="2">
    <location>
        <position position="1"/>
    </location>
</feature>
<feature type="region of interest" description="Disordered" evidence="1">
    <location>
        <begin position="53"/>
        <end position="82"/>
    </location>
</feature>
<accession>A0AAD6B6U2</accession>
<sequence>NNTYSVGTEPRCKSNWFHWKVDKKQWLVAEDFLPSLTAPGLITGPLRLEAVPVGSGPQPPEPSAAGTRAFRRRKREQSDISEVQASEQAERLFHSSRFCGYHKENWLKSVLEGNKDPGLNGPLCARRGSAAQNVEMDGDAHRGGQPAVFRPPGGGGGLQRPEAASWLRHKTHITCLRCSGGGGRRSQVPESEAATVIALFHSNISFSSPGFVLRETSPNRRALFRHGMELRVRAVQHHGCQTDDGKVLAPCKALPSPPPRPERQIARENSIRSFRTRGSLRCALTAISGTKAF</sequence>
<dbReference type="AlphaFoldDB" id="A0AAD6B6U2"/>
<dbReference type="EMBL" id="JAPTMU010000010">
    <property type="protein sequence ID" value="KAJ4937265.1"/>
    <property type="molecule type" value="Genomic_DNA"/>
</dbReference>
<evidence type="ECO:0000313" key="3">
    <source>
        <dbReference type="Proteomes" id="UP001219934"/>
    </source>
</evidence>
<keyword evidence="3" id="KW-1185">Reference proteome</keyword>
<proteinExistence type="predicted"/>
<comment type="caution">
    <text evidence="2">The sequence shown here is derived from an EMBL/GenBank/DDBJ whole genome shotgun (WGS) entry which is preliminary data.</text>
</comment>
<evidence type="ECO:0000313" key="2">
    <source>
        <dbReference type="EMBL" id="KAJ4937265.1"/>
    </source>
</evidence>
<dbReference type="Proteomes" id="UP001219934">
    <property type="component" value="Unassembled WGS sequence"/>
</dbReference>
<reference evidence="2" key="1">
    <citation type="submission" date="2022-11" db="EMBL/GenBank/DDBJ databases">
        <title>Chromosome-level genome of Pogonophryne albipinna.</title>
        <authorList>
            <person name="Jo E."/>
        </authorList>
    </citation>
    <scope>NUCLEOTIDE SEQUENCE</scope>
    <source>
        <strain evidence="2">SGF0006</strain>
        <tissue evidence="2">Muscle</tissue>
    </source>
</reference>
<feature type="non-terminal residue" evidence="2">
    <location>
        <position position="293"/>
    </location>
</feature>
<name>A0AAD6B6U2_9TELE</name>
<organism evidence="2 3">
    <name type="scientific">Pogonophryne albipinna</name>
    <dbReference type="NCBI Taxonomy" id="1090488"/>
    <lineage>
        <taxon>Eukaryota</taxon>
        <taxon>Metazoa</taxon>
        <taxon>Chordata</taxon>
        <taxon>Craniata</taxon>
        <taxon>Vertebrata</taxon>
        <taxon>Euteleostomi</taxon>
        <taxon>Actinopterygii</taxon>
        <taxon>Neopterygii</taxon>
        <taxon>Teleostei</taxon>
        <taxon>Neoteleostei</taxon>
        <taxon>Acanthomorphata</taxon>
        <taxon>Eupercaria</taxon>
        <taxon>Perciformes</taxon>
        <taxon>Notothenioidei</taxon>
        <taxon>Pogonophryne</taxon>
    </lineage>
</organism>
<protein>
    <submittedName>
        <fullName evidence="2">Uncharacterized protein</fullName>
    </submittedName>
</protein>
<evidence type="ECO:0000256" key="1">
    <source>
        <dbReference type="SAM" id="MobiDB-lite"/>
    </source>
</evidence>